<dbReference type="GeneID" id="28997485"/>
<organism evidence="2 3">
    <name type="scientific">Phycomyces blakesleeanus (strain ATCC 8743b / DSM 1359 / FGSC 10004 / NBRC 33097 / NRRL 1555)</name>
    <dbReference type="NCBI Taxonomy" id="763407"/>
    <lineage>
        <taxon>Eukaryota</taxon>
        <taxon>Fungi</taxon>
        <taxon>Fungi incertae sedis</taxon>
        <taxon>Mucoromycota</taxon>
        <taxon>Mucoromycotina</taxon>
        <taxon>Mucoromycetes</taxon>
        <taxon>Mucorales</taxon>
        <taxon>Phycomycetaceae</taxon>
        <taxon>Phycomyces</taxon>
    </lineage>
</organism>
<reference evidence="3" key="1">
    <citation type="submission" date="2015-06" db="EMBL/GenBank/DDBJ databases">
        <title>Expansion of signal transduction pathways in fungi by whole-genome duplication.</title>
        <authorList>
            <consortium name="DOE Joint Genome Institute"/>
            <person name="Corrochano L.M."/>
            <person name="Kuo A."/>
            <person name="Marcet-Houben M."/>
            <person name="Polaino S."/>
            <person name="Salamov A."/>
            <person name="Villalobos J.M."/>
            <person name="Alvarez M.I."/>
            <person name="Avalos J."/>
            <person name="Benito E.P."/>
            <person name="Benoit I."/>
            <person name="Burger G."/>
            <person name="Camino L.P."/>
            <person name="Canovas D."/>
            <person name="Cerda-Olmedo E."/>
            <person name="Cheng J.-F."/>
            <person name="Dominguez A."/>
            <person name="Elias M."/>
            <person name="Eslava A.P."/>
            <person name="Glaser F."/>
            <person name="Grimwood J."/>
            <person name="Gutierrez G."/>
            <person name="Heitman J."/>
            <person name="Henrissat B."/>
            <person name="Iturriaga E.A."/>
            <person name="Lang B.F."/>
            <person name="Lavin J.L."/>
            <person name="Lee S."/>
            <person name="Li W."/>
            <person name="Lindquist E."/>
            <person name="Lopez-Garcia S."/>
            <person name="Luque E.M."/>
            <person name="Marcos A.T."/>
            <person name="Martin J."/>
            <person name="McCluskey K."/>
            <person name="Medina H.R."/>
            <person name="Miralles-Duran A."/>
            <person name="Miyazaki A."/>
            <person name="Munoz-Torres E."/>
            <person name="Oguiza J.A."/>
            <person name="Ohm R."/>
            <person name="Olmedo M."/>
            <person name="Orejas M."/>
            <person name="Ortiz-Castellanos L."/>
            <person name="Pisabarro A.G."/>
            <person name="Rodriguez-Romero J."/>
            <person name="Ruiz-Herrera J."/>
            <person name="Ruiz-Vazquez R."/>
            <person name="Sanz C."/>
            <person name="Schackwitz W."/>
            <person name="Schmutz J."/>
            <person name="Shahriari M."/>
            <person name="Shelest E."/>
            <person name="Silva-Franco F."/>
            <person name="Soanes D."/>
            <person name="Syed K."/>
            <person name="Tagua V.G."/>
            <person name="Talbot N.J."/>
            <person name="Thon M."/>
            <person name="De vries R.P."/>
            <person name="Wiebenga A."/>
            <person name="Yadav J.S."/>
            <person name="Braun E.L."/>
            <person name="Baker S."/>
            <person name="Garre V."/>
            <person name="Horwitz B."/>
            <person name="Torres-Martinez S."/>
            <person name="Idnurm A."/>
            <person name="Herrera-Estrella A."/>
            <person name="Gabaldon T."/>
            <person name="Grigoriev I.V."/>
        </authorList>
    </citation>
    <scope>NUCLEOTIDE SEQUENCE [LARGE SCALE GENOMIC DNA]</scope>
    <source>
        <strain evidence="3">NRRL 1555(-)</strain>
    </source>
</reference>
<dbReference type="RefSeq" id="XP_018288645.1">
    <property type="nucleotide sequence ID" value="XM_018436579.1"/>
</dbReference>
<dbReference type="Proteomes" id="UP000077315">
    <property type="component" value="Unassembled WGS sequence"/>
</dbReference>
<sequence>MFLMEKMGHKLQGLEKPAIKYFQMMEEMVPRVLGAAIAVAFKFSFFSVFKCFLTNSVKRNSSAVVAFPTALKKTTVSDSRSNEVALIMTYKCVYKCSQDDSSELFLIPPAQILH</sequence>
<dbReference type="EMBL" id="KV440988">
    <property type="protein sequence ID" value="OAD70605.1"/>
    <property type="molecule type" value="Genomic_DNA"/>
</dbReference>
<dbReference type="AlphaFoldDB" id="A0A162WRW0"/>
<keyword evidence="1" id="KW-1133">Transmembrane helix</keyword>
<feature type="transmembrane region" description="Helical" evidence="1">
    <location>
        <begin position="32"/>
        <end position="53"/>
    </location>
</feature>
<dbReference type="VEuPathDB" id="FungiDB:PHYBLDRAFT_171351"/>
<evidence type="ECO:0000313" key="2">
    <source>
        <dbReference type="EMBL" id="OAD70605.1"/>
    </source>
</evidence>
<keyword evidence="1" id="KW-0472">Membrane</keyword>
<evidence type="ECO:0000256" key="1">
    <source>
        <dbReference type="SAM" id="Phobius"/>
    </source>
</evidence>
<name>A0A162WRW0_PHYB8</name>
<dbReference type="InParanoid" id="A0A162WRW0"/>
<gene>
    <name evidence="2" type="ORF">PHYBLDRAFT_171351</name>
</gene>
<accession>A0A162WRW0</accession>
<proteinExistence type="predicted"/>
<protein>
    <submittedName>
        <fullName evidence="2">Uncharacterized protein</fullName>
    </submittedName>
</protein>
<keyword evidence="1" id="KW-0812">Transmembrane</keyword>
<keyword evidence="3" id="KW-1185">Reference proteome</keyword>
<evidence type="ECO:0000313" key="3">
    <source>
        <dbReference type="Proteomes" id="UP000077315"/>
    </source>
</evidence>